<evidence type="ECO:0000259" key="1">
    <source>
        <dbReference type="Pfam" id="PF08241"/>
    </source>
</evidence>
<dbReference type="SUPFAM" id="SSF53335">
    <property type="entry name" value="S-adenosyl-L-methionine-dependent methyltransferases"/>
    <property type="match status" value="1"/>
</dbReference>
<evidence type="ECO:0000313" key="3">
    <source>
        <dbReference type="EMBL" id="PWI69780.1"/>
    </source>
</evidence>
<dbReference type="CDD" id="cd02440">
    <property type="entry name" value="AdoMet_MTases"/>
    <property type="match status" value="1"/>
</dbReference>
<sequence length="387" mass="43210">MDVGCAFYPPSALDQQQQPLLETIRLELSNGLLPNKPATLATWQNATATEPHQPGGTSVGITDCRVYANPLYGHVSVSVSAKEAFQKGSYRILFSVSQLLNMGCYKWFKVLNENFVRFETNKTAIPKLVPQCSGIVLELGPGLGNQLCRYDKSKVTRIVGVECNPHFAPDCEQKIEEHGLQDVYELVVSEMQESDVLEKHGITEGSLDTVLSIQVLCSVPDPKAVAKELYRLLEPGGKLIFWEHHRNSDWLTATVQHLWNPVWWPFIGGCNMTRNTREILAAAGKWENYDSIEGDEQPWSMLPRYTLNEMALNARIAFISQLGNIHVDLAMNVPQPVQQYTERDPSFQWAEILFEVALNISTSFGAVGAQVPGSLLGLFHVYKGNCM</sequence>
<accession>A0A2U3E5I8</accession>
<dbReference type="Proteomes" id="UP001287286">
    <property type="component" value="Unassembled WGS sequence"/>
</dbReference>
<reference evidence="2" key="3">
    <citation type="submission" date="2023-11" db="EMBL/GenBank/DDBJ databases">
        <authorList>
            <person name="Beijen E."/>
            <person name="Ohm R.A."/>
        </authorList>
    </citation>
    <scope>NUCLEOTIDE SEQUENCE</scope>
    <source>
        <strain evidence="2">CBS 150709</strain>
    </source>
</reference>
<dbReference type="PANTHER" id="PTHR45036">
    <property type="entry name" value="METHYLTRANSFERASE LIKE 7B"/>
    <property type="match status" value="1"/>
</dbReference>
<dbReference type="PANTHER" id="PTHR45036:SF1">
    <property type="entry name" value="METHYLTRANSFERASE LIKE 7A"/>
    <property type="match status" value="1"/>
</dbReference>
<evidence type="ECO:0000313" key="4">
    <source>
        <dbReference type="Proteomes" id="UP000245956"/>
    </source>
</evidence>
<comment type="caution">
    <text evidence="3">The sequence shown here is derived from an EMBL/GenBank/DDBJ whole genome shotgun (WGS) entry which is preliminary data.</text>
</comment>
<dbReference type="GO" id="GO:0008757">
    <property type="term" value="F:S-adenosylmethionine-dependent methyltransferase activity"/>
    <property type="evidence" value="ECO:0007669"/>
    <property type="project" value="InterPro"/>
</dbReference>
<evidence type="ECO:0000313" key="2">
    <source>
        <dbReference type="EMBL" id="KAK4093575.1"/>
    </source>
</evidence>
<dbReference type="InterPro" id="IPR029063">
    <property type="entry name" value="SAM-dependent_MTases_sf"/>
</dbReference>
<dbReference type="AlphaFoldDB" id="A0A2U3E5I8"/>
<proteinExistence type="predicted"/>
<evidence type="ECO:0000313" key="5">
    <source>
        <dbReference type="Proteomes" id="UP001287286"/>
    </source>
</evidence>
<dbReference type="EMBL" id="JAWRVI010000005">
    <property type="protein sequence ID" value="KAK4093575.1"/>
    <property type="molecule type" value="Genomic_DNA"/>
</dbReference>
<protein>
    <recommendedName>
        <fullName evidence="1">Methyltransferase type 11 domain-containing protein</fullName>
    </recommendedName>
</protein>
<gene>
    <name evidence="3" type="ORF">PCL_00692</name>
    <name evidence="2" type="ORF">Purlil1_1909</name>
</gene>
<dbReference type="InterPro" id="IPR052356">
    <property type="entry name" value="Thiol_S-MT"/>
</dbReference>
<reference evidence="3 4" key="2">
    <citation type="journal article" date="2016" name="Front. Microbiol.">
        <title>Genome and transcriptome sequences reveal the specific parasitism of the nematophagous Purpureocillium lilacinum 36-1.</title>
        <authorList>
            <person name="Xie J."/>
            <person name="Li S."/>
            <person name="Mo C."/>
            <person name="Xiao X."/>
            <person name="Peng D."/>
            <person name="Wang G."/>
            <person name="Xiao Y."/>
        </authorList>
    </citation>
    <scope>NUCLEOTIDE SEQUENCE [LARGE SCALE GENOMIC DNA]</scope>
    <source>
        <strain evidence="3 4">36-1</strain>
    </source>
</reference>
<reference evidence="3" key="1">
    <citation type="submission" date="2015-05" db="EMBL/GenBank/DDBJ databases">
        <authorList>
            <person name="Wang D.B."/>
            <person name="Wang M."/>
        </authorList>
    </citation>
    <scope>NUCLEOTIDE SEQUENCE</scope>
    <source>
        <strain evidence="3">36-1</strain>
    </source>
</reference>
<dbReference type="EMBL" id="LCWV01000011">
    <property type="protein sequence ID" value="PWI69780.1"/>
    <property type="molecule type" value="Genomic_DNA"/>
</dbReference>
<dbReference type="InterPro" id="IPR013216">
    <property type="entry name" value="Methyltransf_11"/>
</dbReference>
<keyword evidence="5" id="KW-1185">Reference proteome</keyword>
<dbReference type="Gene3D" id="3.40.50.150">
    <property type="entry name" value="Vaccinia Virus protein VP39"/>
    <property type="match status" value="1"/>
</dbReference>
<dbReference type="Proteomes" id="UP000245956">
    <property type="component" value="Unassembled WGS sequence"/>
</dbReference>
<feature type="domain" description="Methyltransferase type 11" evidence="1">
    <location>
        <begin position="137"/>
        <end position="241"/>
    </location>
</feature>
<reference evidence="2 5" key="4">
    <citation type="journal article" date="2024" name="Microbiol. Resour. Announc.">
        <title>Genome annotations for the ascomycete fungi Trichoderma harzianum, Trichoderma aggressivum, and Purpureocillium lilacinum.</title>
        <authorList>
            <person name="Beijen E.P.W."/>
            <person name="Ohm R.A."/>
        </authorList>
    </citation>
    <scope>NUCLEOTIDE SEQUENCE [LARGE SCALE GENOMIC DNA]</scope>
    <source>
        <strain evidence="2 5">CBS 150709</strain>
    </source>
</reference>
<organism evidence="3 4">
    <name type="scientific">Purpureocillium lilacinum</name>
    <name type="common">Paecilomyces lilacinus</name>
    <dbReference type="NCBI Taxonomy" id="33203"/>
    <lineage>
        <taxon>Eukaryota</taxon>
        <taxon>Fungi</taxon>
        <taxon>Dikarya</taxon>
        <taxon>Ascomycota</taxon>
        <taxon>Pezizomycotina</taxon>
        <taxon>Sordariomycetes</taxon>
        <taxon>Hypocreomycetidae</taxon>
        <taxon>Hypocreales</taxon>
        <taxon>Ophiocordycipitaceae</taxon>
        <taxon>Purpureocillium</taxon>
    </lineage>
</organism>
<name>A0A2U3E5I8_PURLI</name>
<dbReference type="Pfam" id="PF08241">
    <property type="entry name" value="Methyltransf_11"/>
    <property type="match status" value="1"/>
</dbReference>